<dbReference type="Pfam" id="PF07964">
    <property type="entry name" value="Red1"/>
    <property type="match status" value="1"/>
</dbReference>
<protein>
    <submittedName>
        <fullName evidence="2">RNA elimination defective protein Red1</fullName>
    </submittedName>
</protein>
<sequence>MEGLKKKIFDVCLKNDLAQTRNETKGIHYGLMTLETSKQLEEFLHLLVIKREVIQNFELLFHIINVAVKITDSNLPSDDIWHFILKLRFSSEINIDEYPKVLNYLLETGIAMENPVSWKCLAVISSILSSVPQSKKIITNLIETEHAKKIGQLFDNIQDLQQGNFLVEILSNCFKKSASNSKKVEKIPQLWQSRSKNKFFFENEFYPFSSKNGSLQTCQFLCNNFMSTLSFTGILRQVSYSGSETLKNLRIFKKKDDENSYFIQCIYNKIYLWLDEKAPLEFERKKIRITKNLKNKIQIKLRQPFYECVRTTADKTALLFNKTRGFQLEFEDEKLGETFFHNVNNIPKISEVLNFLVLDYIEEEPENEGEEEEQTRRADEQKEDEEEESLDELSTPMVYPIKSSISHNHNEKVQLVTPDRSVSIRSDEWDLKSNTEDEEGNVLTDLKISSTKETKRQTDYVHIDSEDQSPVVSAQMRKMRRESTKTLEILRQEFKDKDVQNKEDQSEQIQNPFVNTSSLVVGKSCLVNPKEKPNIDQTVVGITELKSNSSIKKRDINILDTIFGQPPSKKQKQFHKKEKKKQQKKLTNFKPIIDVPSQDKRNLRSNAPTKPKSIKVSKLRTDKKVTGEKSSPETTAEKVDDQTVRSNDEQAVSRATKEKRFPDVNEGKEITNDDAKVSLESKKNNETFVDSSVVEKHTPPDKDCNNCNITDILESTTVIDLHSPHGLSAPGQNTFTNKLQEQIYSSINHFSNELVRKISIINQELNKKILKELSEKYQKLFAELQDNFQNDTNEMLKFMGEIKDMMNLPEDQLVHAIRTRKFDNNKR</sequence>
<dbReference type="Proteomes" id="UP000501346">
    <property type="component" value="Chromosome ScXII"/>
</dbReference>
<feature type="region of interest" description="Disordered" evidence="1">
    <location>
        <begin position="563"/>
        <end position="674"/>
    </location>
</feature>
<feature type="compositionally biased region" description="Basic and acidic residues" evidence="1">
    <location>
        <begin position="619"/>
        <end position="648"/>
    </location>
</feature>
<dbReference type="GO" id="GO:0007131">
    <property type="term" value="P:reciprocal meiotic recombination"/>
    <property type="evidence" value="ECO:0007669"/>
    <property type="project" value="InterPro"/>
</dbReference>
<dbReference type="PIRSF" id="PIRSF001747">
    <property type="entry name" value="Rec10_Red1"/>
    <property type="match status" value="1"/>
</dbReference>
<feature type="compositionally biased region" description="Acidic residues" evidence="1">
    <location>
        <begin position="364"/>
        <end position="373"/>
    </location>
</feature>
<evidence type="ECO:0000313" key="3">
    <source>
        <dbReference type="Proteomes" id="UP000501346"/>
    </source>
</evidence>
<evidence type="ECO:0000256" key="1">
    <source>
        <dbReference type="SAM" id="MobiDB-lite"/>
    </source>
</evidence>
<dbReference type="EMBL" id="CP048993">
    <property type="protein sequence ID" value="QID81213.1"/>
    <property type="molecule type" value="Genomic_DNA"/>
</dbReference>
<keyword evidence="3" id="KW-1185">Reference proteome</keyword>
<feature type="compositionally biased region" description="Acidic residues" evidence="1">
    <location>
        <begin position="381"/>
        <end position="391"/>
    </location>
</feature>
<accession>A0A6C1DX68</accession>
<organism evidence="2 3">
    <name type="scientific">Saccharomyces pastorianus</name>
    <name type="common">Lager yeast</name>
    <name type="synonym">Saccharomyces cerevisiae x Saccharomyces eubayanus</name>
    <dbReference type="NCBI Taxonomy" id="27292"/>
    <lineage>
        <taxon>Eukaryota</taxon>
        <taxon>Fungi</taxon>
        <taxon>Dikarya</taxon>
        <taxon>Ascomycota</taxon>
        <taxon>Saccharomycotina</taxon>
        <taxon>Saccharomycetes</taxon>
        <taxon>Saccharomycetales</taxon>
        <taxon>Saccharomycetaceae</taxon>
        <taxon>Saccharomyces</taxon>
    </lineage>
</organism>
<gene>
    <name evidence="2" type="primary">RED1_1</name>
    <name evidence="2" type="ORF">GRS66_003578</name>
</gene>
<proteinExistence type="predicted"/>
<feature type="compositionally biased region" description="Basic residues" evidence="1">
    <location>
        <begin position="569"/>
        <end position="584"/>
    </location>
</feature>
<dbReference type="InterPro" id="IPR012491">
    <property type="entry name" value="Red1/Rec10"/>
</dbReference>
<dbReference type="AlphaFoldDB" id="A0A6C1DX68"/>
<evidence type="ECO:0000313" key="2">
    <source>
        <dbReference type="EMBL" id="QID81213.1"/>
    </source>
</evidence>
<reference evidence="2 3" key="1">
    <citation type="journal article" date="2019" name="BMC Genomics">
        <title>Chromosome level assembly and comparative genome analysis confirm lager-brewing yeasts originated from a single hybridization.</title>
        <authorList>
            <person name="Salazar A.N."/>
            <person name="Gorter de Vries A.R."/>
            <person name="van den Broek M."/>
            <person name="Brouwers N."/>
            <person name="de la Torre Cortes P."/>
            <person name="Kuijpers N.G.A."/>
            <person name="Daran J.G."/>
            <person name="Abeel T."/>
        </authorList>
    </citation>
    <scope>NUCLEOTIDE SEQUENCE [LARGE SCALE GENOMIC DNA]</scope>
    <source>
        <strain evidence="2 3">CBS 1483</strain>
    </source>
</reference>
<name>A0A6C1DX68_SACPS</name>
<feature type="region of interest" description="Disordered" evidence="1">
    <location>
        <begin position="364"/>
        <end position="393"/>
    </location>
</feature>
<feature type="compositionally biased region" description="Basic and acidic residues" evidence="1">
    <location>
        <begin position="655"/>
        <end position="674"/>
    </location>
</feature>
<dbReference type="OrthoDB" id="3980800at2759"/>